<feature type="transmembrane region" description="Helical" evidence="6">
    <location>
        <begin position="56"/>
        <end position="77"/>
    </location>
</feature>
<accession>A0A6N8FRW6</accession>
<evidence type="ECO:0000313" key="8">
    <source>
        <dbReference type="EMBL" id="MUL35908.1"/>
    </source>
</evidence>
<evidence type="ECO:0000259" key="7">
    <source>
        <dbReference type="Pfam" id="PF00892"/>
    </source>
</evidence>
<feature type="domain" description="EamA" evidence="7">
    <location>
        <begin position="169"/>
        <end position="302"/>
    </location>
</feature>
<keyword evidence="5 6" id="KW-0472">Membrane</keyword>
<keyword evidence="3 6" id="KW-0812">Transmembrane</keyword>
<feature type="transmembrane region" description="Helical" evidence="6">
    <location>
        <begin position="28"/>
        <end position="50"/>
    </location>
</feature>
<feature type="transmembrane region" description="Helical" evidence="6">
    <location>
        <begin position="198"/>
        <end position="220"/>
    </location>
</feature>
<dbReference type="AlphaFoldDB" id="A0A6N8FRW6"/>
<comment type="caution">
    <text evidence="8">The sequence shown here is derived from an EMBL/GenBank/DDBJ whole genome shotgun (WGS) entry which is preliminary data.</text>
</comment>
<sequence>MSFIRKSSVKESLGVHDRSQRRIDTEIGLGYGFLGVLGFSLTLPATRVAVTELNPIIVGLGRAVIAALLAVIVLWMTHQRLPARKHWRSLIIVAAGVVLGFPLLSAWAMQQLPAAHGAVMLALMPLATALAGSIIVGERPSWRFWLASIAGSLTVIVFAIFSGAGQMQWADIVLLGAGMMAAVSYAEGGRLARSLGGWQVICWALVIAAPLLIGPFAMAVLQHGLIASPRAWLGFGYVSFISQFLAFFPWYQGLAIGGVARVGQIQLLQPFLTILASAILLGEAIALFTVIAAAIVVASVAIGRTSAIRRR</sequence>
<comment type="subcellular location">
    <subcellularLocation>
        <location evidence="1">Membrane</location>
        <topology evidence="1">Multi-pass membrane protein</topology>
    </subcellularLocation>
</comment>
<dbReference type="SUPFAM" id="SSF103481">
    <property type="entry name" value="Multidrug resistance efflux transporter EmrE"/>
    <property type="match status" value="2"/>
</dbReference>
<feature type="transmembrane region" description="Helical" evidence="6">
    <location>
        <begin position="89"/>
        <end position="109"/>
    </location>
</feature>
<feature type="transmembrane region" description="Helical" evidence="6">
    <location>
        <begin position="144"/>
        <end position="164"/>
    </location>
</feature>
<dbReference type="EMBL" id="NAPY01000006">
    <property type="protein sequence ID" value="MUL35908.1"/>
    <property type="molecule type" value="Genomic_DNA"/>
</dbReference>
<evidence type="ECO:0000256" key="6">
    <source>
        <dbReference type="SAM" id="Phobius"/>
    </source>
</evidence>
<name>A0A6N8FRW6_9CHRO</name>
<dbReference type="InterPro" id="IPR050638">
    <property type="entry name" value="AA-Vitamin_Transporters"/>
</dbReference>
<dbReference type="Pfam" id="PF00892">
    <property type="entry name" value="EamA"/>
    <property type="match status" value="2"/>
</dbReference>
<dbReference type="Proteomes" id="UP000441797">
    <property type="component" value="Unassembled WGS sequence"/>
</dbReference>
<dbReference type="GO" id="GO:0016020">
    <property type="term" value="C:membrane"/>
    <property type="evidence" value="ECO:0007669"/>
    <property type="project" value="UniProtKB-SubCell"/>
</dbReference>
<evidence type="ECO:0000256" key="4">
    <source>
        <dbReference type="ARBA" id="ARBA00022989"/>
    </source>
</evidence>
<dbReference type="InterPro" id="IPR000620">
    <property type="entry name" value="EamA_dom"/>
</dbReference>
<dbReference type="PANTHER" id="PTHR32322:SF2">
    <property type="entry name" value="EAMA DOMAIN-CONTAINING PROTEIN"/>
    <property type="match status" value="1"/>
</dbReference>
<feature type="transmembrane region" description="Helical" evidence="6">
    <location>
        <begin position="271"/>
        <end position="302"/>
    </location>
</feature>
<feature type="transmembrane region" description="Helical" evidence="6">
    <location>
        <begin position="232"/>
        <end position="251"/>
    </location>
</feature>
<protein>
    <submittedName>
        <fullName evidence="8">EamA family transporter</fullName>
    </submittedName>
</protein>
<dbReference type="InterPro" id="IPR037185">
    <property type="entry name" value="EmrE-like"/>
</dbReference>
<feature type="domain" description="EamA" evidence="7">
    <location>
        <begin position="27"/>
        <end position="157"/>
    </location>
</feature>
<evidence type="ECO:0000256" key="1">
    <source>
        <dbReference type="ARBA" id="ARBA00004141"/>
    </source>
</evidence>
<evidence type="ECO:0000256" key="3">
    <source>
        <dbReference type="ARBA" id="ARBA00022692"/>
    </source>
</evidence>
<gene>
    <name evidence="8" type="ORF">BWI75_05970</name>
</gene>
<dbReference type="OrthoDB" id="9784288at2"/>
<organism evidence="8 9">
    <name type="scientific">Gloeocapsopsis dulcis AAB1 = 1H9</name>
    <dbReference type="NCBI Taxonomy" id="1433147"/>
    <lineage>
        <taxon>Bacteria</taxon>
        <taxon>Bacillati</taxon>
        <taxon>Cyanobacteriota</taxon>
        <taxon>Cyanophyceae</taxon>
        <taxon>Oscillatoriophycideae</taxon>
        <taxon>Chroococcales</taxon>
        <taxon>Chroococcaceae</taxon>
        <taxon>Gloeocapsopsis</taxon>
        <taxon>Gloeocapsopsis dulcis</taxon>
    </lineage>
</organism>
<evidence type="ECO:0000313" key="9">
    <source>
        <dbReference type="Proteomes" id="UP000441797"/>
    </source>
</evidence>
<keyword evidence="9" id="KW-1185">Reference proteome</keyword>
<reference evidence="8 9" key="1">
    <citation type="journal article" date="2019" name="Front. Microbiol.">
        <title>Genomic Features for Desiccation Tolerance and Sugar Biosynthesis in the Extremophile Gloeocapsopsis sp. UTEX B3054.</title>
        <authorList>
            <person name="Urrejola C."/>
            <person name="Alcorta J."/>
            <person name="Salas L."/>
            <person name="Vasquez M."/>
            <person name="Polz M.F."/>
            <person name="Vicuna R."/>
            <person name="Diez B."/>
        </authorList>
    </citation>
    <scope>NUCLEOTIDE SEQUENCE [LARGE SCALE GENOMIC DNA]</scope>
    <source>
        <strain evidence="8 9">1H9</strain>
    </source>
</reference>
<evidence type="ECO:0000256" key="5">
    <source>
        <dbReference type="ARBA" id="ARBA00023136"/>
    </source>
</evidence>
<dbReference type="PANTHER" id="PTHR32322">
    <property type="entry name" value="INNER MEMBRANE TRANSPORTER"/>
    <property type="match status" value="1"/>
</dbReference>
<proteinExistence type="inferred from homology"/>
<feature type="transmembrane region" description="Helical" evidence="6">
    <location>
        <begin position="115"/>
        <end position="137"/>
    </location>
</feature>
<comment type="similarity">
    <text evidence="2">Belongs to the EamA transporter family.</text>
</comment>
<evidence type="ECO:0000256" key="2">
    <source>
        <dbReference type="ARBA" id="ARBA00007362"/>
    </source>
</evidence>
<keyword evidence="4 6" id="KW-1133">Transmembrane helix</keyword>